<dbReference type="InterPro" id="IPR053136">
    <property type="entry name" value="UTP_pyrophosphatase-like"/>
</dbReference>
<proteinExistence type="predicted"/>
<sequence length="242" mass="28389">MYKINIENNIINYSINKKSNVKNITIKVKYPNAVTIVSPKSVNNEFIHDLVISKSRWILNKLNEFKNKESENPPILFVDGDKIPYLGNYYTLNVYKEKNTIKCSLIFEENKFIAKVPFNISSNDQYIKLRELLINLYLSEGGKLIKERISIYSKKLNLYPESITLKEQKTSWGTCSSKGNIYINWKVLLAPLDILDYVLVHELCHLKHMNHSKEYWSLVGTIFPDYKEKRNYLKENSLKLNI</sequence>
<keyword evidence="3" id="KW-1185">Reference proteome</keyword>
<protein>
    <submittedName>
        <fullName evidence="2">Predicted metal-dependent hydrolase</fullName>
    </submittedName>
</protein>
<dbReference type="GeneID" id="82205531"/>
<keyword evidence="2" id="KW-0378">Hydrolase</keyword>
<dbReference type="PANTHER" id="PTHR30399">
    <property type="entry name" value="UNCHARACTERIZED PROTEIN YGJP"/>
    <property type="match status" value="1"/>
</dbReference>
<dbReference type="AlphaFoldDB" id="A0A1V1I1K6"/>
<dbReference type="InterPro" id="IPR002725">
    <property type="entry name" value="YgjP-like_metallopeptidase"/>
</dbReference>
<gene>
    <name evidence="2" type="ORF">CRIB_1498</name>
</gene>
<reference evidence="2 3" key="1">
    <citation type="submission" date="2014-04" db="EMBL/GenBank/DDBJ databases">
        <authorList>
            <person name="Hornung B.V."/>
        </authorList>
    </citation>
    <scope>NUCLEOTIDE SEQUENCE [LARGE SCALE GENOMIC DNA]</scope>
    <source>
        <strain evidence="2 3">CRIB</strain>
    </source>
</reference>
<evidence type="ECO:0000313" key="3">
    <source>
        <dbReference type="Proteomes" id="UP000245622"/>
    </source>
</evidence>
<dbReference type="Gene3D" id="3.30.2010.10">
    <property type="entry name" value="Metalloproteases ('zincins'), catalytic domain"/>
    <property type="match status" value="1"/>
</dbReference>
<dbReference type="RefSeq" id="WP_180701651.1">
    <property type="nucleotide sequence ID" value="NZ_LN555523.1"/>
</dbReference>
<dbReference type="Proteomes" id="UP000245622">
    <property type="component" value="Chromosome 1"/>
</dbReference>
<evidence type="ECO:0000313" key="2">
    <source>
        <dbReference type="EMBL" id="CED94105.1"/>
    </source>
</evidence>
<name>A0A1V1I1K6_9FIRM</name>
<dbReference type="PANTHER" id="PTHR30399:SF1">
    <property type="entry name" value="UTP PYROPHOSPHATASE"/>
    <property type="match status" value="1"/>
</dbReference>
<dbReference type="KEGG" id="ril:CRIB_1498"/>
<accession>A0A1V1I1K6</accession>
<dbReference type="GO" id="GO:0016787">
    <property type="term" value="F:hydrolase activity"/>
    <property type="evidence" value="ECO:0007669"/>
    <property type="project" value="UniProtKB-KW"/>
</dbReference>
<dbReference type="Pfam" id="PF01863">
    <property type="entry name" value="YgjP-like"/>
    <property type="match status" value="1"/>
</dbReference>
<feature type="domain" description="YgjP-like metallopeptidase" evidence="1">
    <location>
        <begin position="22"/>
        <end position="235"/>
    </location>
</feature>
<dbReference type="CDD" id="cd07344">
    <property type="entry name" value="M48_yhfN_like"/>
    <property type="match status" value="1"/>
</dbReference>
<evidence type="ECO:0000259" key="1">
    <source>
        <dbReference type="Pfam" id="PF01863"/>
    </source>
</evidence>
<dbReference type="EMBL" id="LN555523">
    <property type="protein sequence ID" value="CED94105.1"/>
    <property type="molecule type" value="Genomic_DNA"/>
</dbReference>
<organism evidence="2 3">
    <name type="scientific">Romboutsia ilealis</name>
    <dbReference type="NCBI Taxonomy" id="1115758"/>
    <lineage>
        <taxon>Bacteria</taxon>
        <taxon>Bacillati</taxon>
        <taxon>Bacillota</taxon>
        <taxon>Clostridia</taxon>
        <taxon>Peptostreptococcales</taxon>
        <taxon>Peptostreptococcaceae</taxon>
        <taxon>Romboutsia</taxon>
    </lineage>
</organism>